<dbReference type="AlphaFoldDB" id="A0A1M5M5J5"/>
<dbReference type="Proteomes" id="UP000184520">
    <property type="component" value="Unassembled WGS sequence"/>
</dbReference>
<dbReference type="OrthoDB" id="6183704at2"/>
<dbReference type="InterPro" id="IPR019533">
    <property type="entry name" value="Peptidase_S26"/>
</dbReference>
<proteinExistence type="predicted"/>
<dbReference type="CDD" id="cd06530">
    <property type="entry name" value="S26_SPase_I"/>
    <property type="match status" value="1"/>
</dbReference>
<dbReference type="Pfam" id="PF00717">
    <property type="entry name" value="Peptidase_S24"/>
    <property type="match status" value="1"/>
</dbReference>
<dbReference type="STRING" id="634436.SAMN05216361_2893"/>
<dbReference type="GO" id="GO:0006465">
    <property type="term" value="P:signal peptide processing"/>
    <property type="evidence" value="ECO:0007669"/>
    <property type="project" value="InterPro"/>
</dbReference>
<protein>
    <submittedName>
        <fullName evidence="3">Peptidase S24-like</fullName>
    </submittedName>
</protein>
<gene>
    <name evidence="3" type="ORF">SAMN05216361_2893</name>
</gene>
<accession>A0A1M5M5J5</accession>
<dbReference type="GO" id="GO:0004252">
    <property type="term" value="F:serine-type endopeptidase activity"/>
    <property type="evidence" value="ECO:0007669"/>
    <property type="project" value="InterPro"/>
</dbReference>
<dbReference type="InterPro" id="IPR015927">
    <property type="entry name" value="Peptidase_S24_S26A/B/C"/>
</dbReference>
<organism evidence="3 4">
    <name type="scientific">Marisediminitalea aggregata</name>
    <dbReference type="NCBI Taxonomy" id="634436"/>
    <lineage>
        <taxon>Bacteria</taxon>
        <taxon>Pseudomonadati</taxon>
        <taxon>Pseudomonadota</taxon>
        <taxon>Gammaproteobacteria</taxon>
        <taxon>Alteromonadales</taxon>
        <taxon>Alteromonadaceae</taxon>
        <taxon>Marisediminitalea</taxon>
    </lineage>
</organism>
<dbReference type="EMBL" id="FQWD01000004">
    <property type="protein sequence ID" value="SHG71993.1"/>
    <property type="molecule type" value="Genomic_DNA"/>
</dbReference>
<comment type="subcellular location">
    <subcellularLocation>
        <location evidence="1">Endomembrane system</location>
    </subcellularLocation>
</comment>
<sequence>MLKLLRIQGRSMLPTLPPDTYVLVATFPFLSISLNDLVVVNTAQYGVIVKRVLAVDSSKTTFYLCGDNIAESVSSNQIGPVSKAEVLGKVIWFKKPPRTALNYLT</sequence>
<dbReference type="Gene3D" id="2.10.109.10">
    <property type="entry name" value="Umud Fragment, subunit A"/>
    <property type="match status" value="1"/>
</dbReference>
<evidence type="ECO:0000313" key="3">
    <source>
        <dbReference type="EMBL" id="SHG71993.1"/>
    </source>
</evidence>
<evidence type="ECO:0000259" key="2">
    <source>
        <dbReference type="Pfam" id="PF00717"/>
    </source>
</evidence>
<dbReference type="RefSeq" id="WP_073323635.1">
    <property type="nucleotide sequence ID" value="NZ_FQWD01000004.1"/>
</dbReference>
<dbReference type="SUPFAM" id="SSF51306">
    <property type="entry name" value="LexA/Signal peptidase"/>
    <property type="match status" value="1"/>
</dbReference>
<evidence type="ECO:0000313" key="4">
    <source>
        <dbReference type="Proteomes" id="UP000184520"/>
    </source>
</evidence>
<reference evidence="4" key="1">
    <citation type="submission" date="2016-11" db="EMBL/GenBank/DDBJ databases">
        <authorList>
            <person name="Varghese N."/>
            <person name="Submissions S."/>
        </authorList>
    </citation>
    <scope>NUCLEOTIDE SEQUENCE [LARGE SCALE GENOMIC DNA]</scope>
    <source>
        <strain evidence="4">CGMCC 1.8995</strain>
    </source>
</reference>
<dbReference type="InterPro" id="IPR036286">
    <property type="entry name" value="LexA/Signal_pep-like_sf"/>
</dbReference>
<name>A0A1M5M5J5_9ALTE</name>
<feature type="domain" description="Peptidase S24/S26A/S26B/S26C" evidence="2">
    <location>
        <begin position="4"/>
        <end position="91"/>
    </location>
</feature>
<dbReference type="GO" id="GO:0012505">
    <property type="term" value="C:endomembrane system"/>
    <property type="evidence" value="ECO:0007669"/>
    <property type="project" value="UniProtKB-SubCell"/>
</dbReference>
<evidence type="ECO:0000256" key="1">
    <source>
        <dbReference type="ARBA" id="ARBA00004308"/>
    </source>
</evidence>
<keyword evidence="4" id="KW-1185">Reference proteome</keyword>